<comment type="subcellular location">
    <subcellularLocation>
        <location evidence="2">Cell inner membrane</location>
        <topology evidence="2">Multi-pass membrane protein</topology>
    </subcellularLocation>
</comment>
<name>A0ABQ6M005_9GAMM</name>
<evidence type="ECO:0000256" key="1">
    <source>
        <dbReference type="ARBA" id="ARBA00002442"/>
    </source>
</evidence>
<feature type="transmembrane region" description="Helical" evidence="13">
    <location>
        <begin position="205"/>
        <end position="230"/>
    </location>
</feature>
<dbReference type="Proteomes" id="UP001224392">
    <property type="component" value="Unassembled WGS sequence"/>
</dbReference>
<evidence type="ECO:0000256" key="8">
    <source>
        <dbReference type="ARBA" id="ARBA00022692"/>
    </source>
</evidence>
<keyword evidence="6 12" id="KW-1003">Cell membrane</keyword>
<comment type="caution">
    <text evidence="14">The sequence shown here is derived from an EMBL/GenBank/DDBJ whole genome shotgun (WGS) entry which is preliminary data.</text>
</comment>
<dbReference type="EMBL" id="BSYJ01000003">
    <property type="protein sequence ID" value="GMG87649.1"/>
    <property type="molecule type" value="Genomic_DNA"/>
</dbReference>
<keyword evidence="15" id="KW-1185">Reference proteome</keyword>
<evidence type="ECO:0000256" key="10">
    <source>
        <dbReference type="ARBA" id="ARBA00022989"/>
    </source>
</evidence>
<evidence type="ECO:0000256" key="2">
    <source>
        <dbReference type="ARBA" id="ARBA00004429"/>
    </source>
</evidence>
<keyword evidence="9 12" id="KW-0201">Cytochrome c-type biogenesis</keyword>
<keyword evidence="11 12" id="KW-0472">Membrane</keyword>
<evidence type="ECO:0000313" key="14">
    <source>
        <dbReference type="EMBL" id="GMG87649.1"/>
    </source>
</evidence>
<dbReference type="Pfam" id="PF03379">
    <property type="entry name" value="CcmB"/>
    <property type="match status" value="1"/>
</dbReference>
<evidence type="ECO:0000256" key="11">
    <source>
        <dbReference type="ARBA" id="ARBA00023136"/>
    </source>
</evidence>
<feature type="transmembrane region" description="Helical" evidence="13">
    <location>
        <begin position="174"/>
        <end position="199"/>
    </location>
</feature>
<protein>
    <recommendedName>
        <fullName evidence="4 12">Heme exporter protein B</fullName>
    </recommendedName>
</protein>
<comment type="similarity">
    <text evidence="3 12">Belongs to the CcmB/CycW/HelB family.</text>
</comment>
<dbReference type="PRINTS" id="PR01414">
    <property type="entry name" value="CCMBBIOGNSIS"/>
</dbReference>
<evidence type="ECO:0000256" key="12">
    <source>
        <dbReference type="PIRNR" id="PIRNR002764"/>
    </source>
</evidence>
<evidence type="ECO:0000256" key="5">
    <source>
        <dbReference type="ARBA" id="ARBA00022448"/>
    </source>
</evidence>
<keyword evidence="10 13" id="KW-1133">Transmembrane helix</keyword>
<evidence type="ECO:0000256" key="13">
    <source>
        <dbReference type="SAM" id="Phobius"/>
    </source>
</evidence>
<dbReference type="PANTHER" id="PTHR30070:SF1">
    <property type="entry name" value="CYTOCHROME C BIOGENESIS B-RELATED"/>
    <property type="match status" value="1"/>
</dbReference>
<dbReference type="InterPro" id="IPR026031">
    <property type="entry name" value="Cyt_c_CcmB_bac"/>
</dbReference>
<proteinExistence type="inferred from homology"/>
<dbReference type="PIRSF" id="PIRSF002764">
    <property type="entry name" value="CcmB"/>
    <property type="match status" value="1"/>
</dbReference>
<keyword evidence="8 13" id="KW-0812">Transmembrane</keyword>
<evidence type="ECO:0000313" key="15">
    <source>
        <dbReference type="Proteomes" id="UP001224392"/>
    </source>
</evidence>
<feature type="transmembrane region" description="Helical" evidence="13">
    <location>
        <begin position="140"/>
        <end position="167"/>
    </location>
</feature>
<keyword evidence="5 12" id="KW-0813">Transport</keyword>
<accession>A0ABQ6M005</accession>
<evidence type="ECO:0000256" key="4">
    <source>
        <dbReference type="ARBA" id="ARBA00016452"/>
    </source>
</evidence>
<keyword evidence="7 12" id="KW-0997">Cell inner membrane</keyword>
<dbReference type="InterPro" id="IPR003544">
    <property type="entry name" value="Cyt_c_biogenesis_CcmB"/>
</dbReference>
<reference evidence="14 15" key="1">
    <citation type="submission" date="2023-04" db="EMBL/GenBank/DDBJ databases">
        <title>Marinobulbifer ophiurae gen. nov., sp. Nov., isolate from tissue of brittle star Ophioplocus japonicus.</title>
        <authorList>
            <person name="Kawano K."/>
            <person name="Sawayama S."/>
            <person name="Nakagawa S."/>
        </authorList>
    </citation>
    <scope>NUCLEOTIDE SEQUENCE [LARGE SCALE GENOMIC DNA]</scope>
    <source>
        <strain evidence="14 15">NKW57</strain>
    </source>
</reference>
<comment type="function">
    <text evidence="1 12">Required for the export of heme to the periplasm for the biogenesis of c-type cytochromes.</text>
</comment>
<feature type="transmembrane region" description="Helical" evidence="13">
    <location>
        <begin position="60"/>
        <end position="80"/>
    </location>
</feature>
<evidence type="ECO:0000256" key="3">
    <source>
        <dbReference type="ARBA" id="ARBA00010544"/>
    </source>
</evidence>
<gene>
    <name evidence="14" type="primary">ccmB</name>
    <name evidence="14" type="ORF">MNKW57_19700</name>
</gene>
<sequence length="236" mass="24584">MSTEVRPDTFAMVEGPGFLRILRRELLLAYRQRGDLANPLLFFLMVLALVPLGVGPAPDMLAALAPGMIWIVALLANLLAQDGLFRGDFADGSLEQLALSPQPLYFGVLAKVLVHWLVTGLPLTLFAPVLGLMLSLPESGYLPLLLSMLLGTASLSLLGAIGAGLTVSLHRPGLLLPLIVMPLYAPVLIFGTGAVQAAIEGFAYGGQLAVLGAMLAAALALAPLAVAGALRISLSD</sequence>
<evidence type="ECO:0000256" key="7">
    <source>
        <dbReference type="ARBA" id="ARBA00022519"/>
    </source>
</evidence>
<dbReference type="PANTHER" id="PTHR30070">
    <property type="entry name" value="HEME EXPORTER PROTEIN B"/>
    <property type="match status" value="1"/>
</dbReference>
<organism evidence="14 15">
    <name type="scientific">Biformimicrobium ophioploci</name>
    <dbReference type="NCBI Taxonomy" id="3036711"/>
    <lineage>
        <taxon>Bacteria</taxon>
        <taxon>Pseudomonadati</taxon>
        <taxon>Pseudomonadota</taxon>
        <taxon>Gammaproteobacteria</taxon>
        <taxon>Cellvibrionales</taxon>
        <taxon>Microbulbiferaceae</taxon>
        <taxon>Biformimicrobium</taxon>
    </lineage>
</organism>
<feature type="transmembrane region" description="Helical" evidence="13">
    <location>
        <begin position="36"/>
        <end position="54"/>
    </location>
</feature>
<evidence type="ECO:0000256" key="9">
    <source>
        <dbReference type="ARBA" id="ARBA00022748"/>
    </source>
</evidence>
<dbReference type="NCBIfam" id="TIGR01190">
    <property type="entry name" value="ccmB"/>
    <property type="match status" value="1"/>
</dbReference>
<feature type="transmembrane region" description="Helical" evidence="13">
    <location>
        <begin position="112"/>
        <end position="134"/>
    </location>
</feature>
<evidence type="ECO:0000256" key="6">
    <source>
        <dbReference type="ARBA" id="ARBA00022475"/>
    </source>
</evidence>